<keyword evidence="1" id="KW-0175">Coiled coil</keyword>
<dbReference type="AlphaFoldDB" id="A0AAN5D3K5"/>
<protein>
    <submittedName>
        <fullName evidence="3">Uncharacterized protein</fullName>
    </submittedName>
</protein>
<proteinExistence type="predicted"/>
<evidence type="ECO:0000313" key="3">
    <source>
        <dbReference type="EMBL" id="GMR55457.1"/>
    </source>
</evidence>
<sequence>ADSTTDLKENLTKSEQQIQDAIRISSQNQVRIVEFLEGIIEKKSESAKDMTKEMEEMNEKIRQLEKDRKEDREMIEELTSKLSKYEEEKRAQMQSIKLQTTLPQGSQASADSALDENVTDAELARLRKLINDQTWKLVKECFKQNNKMLEVIDKFSKEVEIDAIAALKKLAMKRKREATTEQERKTTSKTTTANEAKKVKEEEKED</sequence>
<gene>
    <name evidence="3" type="ORF">PMAYCL1PPCAC_25652</name>
</gene>
<feature type="compositionally biased region" description="Basic and acidic residues" evidence="2">
    <location>
        <begin position="177"/>
        <end position="186"/>
    </location>
</feature>
<reference evidence="4" key="1">
    <citation type="submission" date="2022-10" db="EMBL/GenBank/DDBJ databases">
        <title>Genome assembly of Pristionchus species.</title>
        <authorList>
            <person name="Yoshida K."/>
            <person name="Sommer R.J."/>
        </authorList>
    </citation>
    <scope>NUCLEOTIDE SEQUENCE [LARGE SCALE GENOMIC DNA]</scope>
    <source>
        <strain evidence="4">RS5460</strain>
    </source>
</reference>
<feature type="region of interest" description="Disordered" evidence="2">
    <location>
        <begin position="173"/>
        <end position="206"/>
    </location>
</feature>
<name>A0AAN5D3K5_9BILA</name>
<comment type="caution">
    <text evidence="3">The sequence shown here is derived from an EMBL/GenBank/DDBJ whole genome shotgun (WGS) entry which is preliminary data.</text>
</comment>
<evidence type="ECO:0000313" key="4">
    <source>
        <dbReference type="Proteomes" id="UP001328107"/>
    </source>
</evidence>
<keyword evidence="4" id="KW-1185">Reference proteome</keyword>
<feature type="coiled-coil region" evidence="1">
    <location>
        <begin position="40"/>
        <end position="95"/>
    </location>
</feature>
<evidence type="ECO:0000256" key="2">
    <source>
        <dbReference type="SAM" id="MobiDB-lite"/>
    </source>
</evidence>
<accession>A0AAN5D3K5</accession>
<dbReference type="Proteomes" id="UP001328107">
    <property type="component" value="Unassembled WGS sequence"/>
</dbReference>
<feature type="non-terminal residue" evidence="3">
    <location>
        <position position="1"/>
    </location>
</feature>
<evidence type="ECO:0000256" key="1">
    <source>
        <dbReference type="SAM" id="Coils"/>
    </source>
</evidence>
<organism evidence="3 4">
    <name type="scientific">Pristionchus mayeri</name>
    <dbReference type="NCBI Taxonomy" id="1317129"/>
    <lineage>
        <taxon>Eukaryota</taxon>
        <taxon>Metazoa</taxon>
        <taxon>Ecdysozoa</taxon>
        <taxon>Nematoda</taxon>
        <taxon>Chromadorea</taxon>
        <taxon>Rhabditida</taxon>
        <taxon>Rhabditina</taxon>
        <taxon>Diplogasteromorpha</taxon>
        <taxon>Diplogasteroidea</taxon>
        <taxon>Neodiplogasteridae</taxon>
        <taxon>Pristionchus</taxon>
    </lineage>
</organism>
<feature type="compositionally biased region" description="Basic and acidic residues" evidence="2">
    <location>
        <begin position="195"/>
        <end position="206"/>
    </location>
</feature>
<dbReference type="EMBL" id="BTRK01000005">
    <property type="protein sequence ID" value="GMR55457.1"/>
    <property type="molecule type" value="Genomic_DNA"/>
</dbReference>